<comment type="similarity">
    <text evidence="1">Belongs to the bactofilin family.</text>
</comment>
<dbReference type="PANTHER" id="PTHR35024:SF4">
    <property type="entry name" value="POLYMER-FORMING CYTOSKELETAL PROTEIN"/>
    <property type="match status" value="1"/>
</dbReference>
<organism evidence="2 3">
    <name type="scientific">Paenibacillus physcomitrellae</name>
    <dbReference type="NCBI Taxonomy" id="1619311"/>
    <lineage>
        <taxon>Bacteria</taxon>
        <taxon>Bacillati</taxon>
        <taxon>Bacillota</taxon>
        <taxon>Bacilli</taxon>
        <taxon>Bacillales</taxon>
        <taxon>Paenibacillaceae</taxon>
        <taxon>Paenibacillus</taxon>
    </lineage>
</organism>
<evidence type="ECO:0000256" key="1">
    <source>
        <dbReference type="ARBA" id="ARBA00044755"/>
    </source>
</evidence>
<dbReference type="PANTHER" id="PTHR35024">
    <property type="entry name" value="HYPOTHETICAL CYTOSOLIC PROTEIN"/>
    <property type="match status" value="1"/>
</dbReference>
<dbReference type="Pfam" id="PF04519">
    <property type="entry name" value="Bactofilin"/>
    <property type="match status" value="1"/>
</dbReference>
<dbReference type="RefSeq" id="WP_094095522.1">
    <property type="nucleotide sequence ID" value="NZ_BMHF01000002.1"/>
</dbReference>
<reference evidence="3" key="1">
    <citation type="journal article" date="2019" name="Int. J. Syst. Evol. Microbiol.">
        <title>The Global Catalogue of Microorganisms (GCM) 10K type strain sequencing project: providing services to taxonomists for standard genome sequencing and annotation.</title>
        <authorList>
            <consortium name="The Broad Institute Genomics Platform"/>
            <consortium name="The Broad Institute Genome Sequencing Center for Infectious Disease"/>
            <person name="Wu L."/>
            <person name="Ma J."/>
        </authorList>
    </citation>
    <scope>NUCLEOTIDE SEQUENCE [LARGE SCALE GENOMIC DNA]</scope>
    <source>
        <strain evidence="3">CGMCC 1.15044</strain>
    </source>
</reference>
<protein>
    <submittedName>
        <fullName evidence="2">Membrane protein</fullName>
    </submittedName>
</protein>
<gene>
    <name evidence="2" type="ORF">GCM10010917_10530</name>
</gene>
<keyword evidence="3" id="KW-1185">Reference proteome</keyword>
<name>A0ABQ1FT92_9BACL</name>
<comment type="caution">
    <text evidence="2">The sequence shown here is derived from an EMBL/GenBank/DDBJ whole genome shotgun (WGS) entry which is preliminary data.</text>
</comment>
<accession>A0ABQ1FT92</accession>
<sequence length="133" mass="13884">MKMSKSGKNTYTLIGQGSDIEGVLRSQSGVRIEGTFRGEIETSGEVFIGASGEAHSSIKGSSIVVAGKVFGDVVTEGRLTLLENGHIVGNIDARSLVISEGGRLNGETRMDQPAAEGRTAFGKKALQSEAETV</sequence>
<dbReference type="Proteomes" id="UP000609323">
    <property type="component" value="Unassembled WGS sequence"/>
</dbReference>
<dbReference type="EMBL" id="BMHF01000002">
    <property type="protein sequence ID" value="GGA27520.1"/>
    <property type="molecule type" value="Genomic_DNA"/>
</dbReference>
<dbReference type="InterPro" id="IPR007607">
    <property type="entry name" value="BacA/B"/>
</dbReference>
<proteinExistence type="inferred from homology"/>
<evidence type="ECO:0000313" key="3">
    <source>
        <dbReference type="Proteomes" id="UP000609323"/>
    </source>
</evidence>
<evidence type="ECO:0000313" key="2">
    <source>
        <dbReference type="EMBL" id="GGA27520.1"/>
    </source>
</evidence>